<keyword evidence="7" id="KW-0804">Transcription</keyword>
<name>A0A3Q2CX90_CYPVA</name>
<keyword evidence="6" id="KW-0238">DNA-binding</keyword>
<dbReference type="GO" id="GO:0005634">
    <property type="term" value="C:nucleus"/>
    <property type="evidence" value="ECO:0007669"/>
    <property type="project" value="UniProtKB-SubCell"/>
</dbReference>
<dbReference type="SUPFAM" id="SSF140996">
    <property type="entry name" value="Hermes dimerisation domain"/>
    <property type="match status" value="1"/>
</dbReference>
<dbReference type="Proteomes" id="UP000265020">
    <property type="component" value="Unassembled WGS sequence"/>
</dbReference>
<evidence type="ECO:0000256" key="9">
    <source>
        <dbReference type="PROSITE-ProRule" id="PRU00027"/>
    </source>
</evidence>
<sequence>MAETAELEEEVDKRVKKENNLHTPCGGYKSYVWKYFGFRKDGKKLLKDIAICRACRCEIRYCGNTSNLSAHLKRRHDVQGVEKVQPSSSPLTTFFPEKFSHSSKRAKNLSKAIAFFICTDIRPYCVVEKEGFRYLLDTLEPRYSIPSRQHFSESLIPKLYAKVRDRVIQELQEAQRVAVTCDGWTSCTTESFITVTCHFINHEWEMQNYVLQTRVLAETHSGVSIGHVLRAACEEWGLSNKAPALLTATDRLLGRVRRIVSFFHRSAIATTVYKEKQKLLNLPCHKLKADVKTRWNSSFEMLERFLEQQPAVTATLLDNKLRKGGSEIRTLTEGDLSAAEQVVSLLAPLKAATTLMCEEKQPTVSIIGPLRTKLLTHFEYTQDDTPLIKDMKRVMAEDLRERYVNEEPFLLRAAALDPRFKKLQFLSDERRNQTFECIAEEAAQLKEQRVETPPVSKKTKVLDDLFGDSFSTEDQCARKKTSKELANDEIRKYRDIASLSLGGKVLQWWKAHQAEFPLLADLAQTYLCIPGTSVPSERVFSTAGDIVRSERSVLSSEHVDQLIFLKKNLSKCTIESIEL</sequence>
<keyword evidence="3 9" id="KW-0863">Zinc-finger</keyword>
<dbReference type="InterPro" id="IPR003656">
    <property type="entry name" value="Znf_BED"/>
</dbReference>
<evidence type="ECO:0000313" key="12">
    <source>
        <dbReference type="Proteomes" id="UP000265020"/>
    </source>
</evidence>
<keyword evidence="12" id="KW-1185">Reference proteome</keyword>
<reference evidence="11" key="1">
    <citation type="submission" date="2025-08" db="UniProtKB">
        <authorList>
            <consortium name="Ensembl"/>
        </authorList>
    </citation>
    <scope>IDENTIFICATION</scope>
</reference>
<organism evidence="11 12">
    <name type="scientific">Cyprinodon variegatus</name>
    <name type="common">Sheepshead minnow</name>
    <dbReference type="NCBI Taxonomy" id="28743"/>
    <lineage>
        <taxon>Eukaryota</taxon>
        <taxon>Metazoa</taxon>
        <taxon>Chordata</taxon>
        <taxon>Craniata</taxon>
        <taxon>Vertebrata</taxon>
        <taxon>Euteleostomi</taxon>
        <taxon>Actinopterygii</taxon>
        <taxon>Neopterygii</taxon>
        <taxon>Teleostei</taxon>
        <taxon>Neoteleostei</taxon>
        <taxon>Acanthomorphata</taxon>
        <taxon>Ovalentaria</taxon>
        <taxon>Atherinomorphae</taxon>
        <taxon>Cyprinodontiformes</taxon>
        <taxon>Cyprinodontidae</taxon>
        <taxon>Cyprinodon</taxon>
    </lineage>
</organism>
<comment type="subcellular location">
    <subcellularLocation>
        <location evidence="1">Nucleus</location>
    </subcellularLocation>
</comment>
<dbReference type="GeneTree" id="ENSGT00940000158431"/>
<dbReference type="InterPro" id="IPR052035">
    <property type="entry name" value="ZnF_BED_domain_contain"/>
</dbReference>
<feature type="domain" description="BED-type" evidence="10">
    <location>
        <begin position="27"/>
        <end position="76"/>
    </location>
</feature>
<dbReference type="InterPro" id="IPR036236">
    <property type="entry name" value="Znf_C2H2_sf"/>
</dbReference>
<dbReference type="SUPFAM" id="SSF53098">
    <property type="entry name" value="Ribonuclease H-like"/>
    <property type="match status" value="1"/>
</dbReference>
<dbReference type="PANTHER" id="PTHR46481">
    <property type="entry name" value="ZINC FINGER BED DOMAIN-CONTAINING PROTEIN 4"/>
    <property type="match status" value="1"/>
</dbReference>
<evidence type="ECO:0000256" key="4">
    <source>
        <dbReference type="ARBA" id="ARBA00022833"/>
    </source>
</evidence>
<evidence type="ECO:0000259" key="10">
    <source>
        <dbReference type="PROSITE" id="PS50808"/>
    </source>
</evidence>
<keyword evidence="4" id="KW-0862">Zinc</keyword>
<evidence type="ECO:0000313" key="11">
    <source>
        <dbReference type="Ensembl" id="ENSCVAP00000010498.1"/>
    </source>
</evidence>
<dbReference type="PROSITE" id="PS50808">
    <property type="entry name" value="ZF_BED"/>
    <property type="match status" value="1"/>
</dbReference>
<protein>
    <recommendedName>
        <fullName evidence="10">BED-type domain-containing protein</fullName>
    </recommendedName>
</protein>
<evidence type="ECO:0000256" key="1">
    <source>
        <dbReference type="ARBA" id="ARBA00004123"/>
    </source>
</evidence>
<dbReference type="OMA" id="WFQYKSL"/>
<keyword evidence="8" id="KW-0539">Nucleus</keyword>
<reference evidence="11" key="2">
    <citation type="submission" date="2025-09" db="UniProtKB">
        <authorList>
            <consortium name="Ensembl"/>
        </authorList>
    </citation>
    <scope>IDENTIFICATION</scope>
</reference>
<evidence type="ECO:0000256" key="2">
    <source>
        <dbReference type="ARBA" id="ARBA00022723"/>
    </source>
</evidence>
<evidence type="ECO:0000256" key="6">
    <source>
        <dbReference type="ARBA" id="ARBA00023125"/>
    </source>
</evidence>
<evidence type="ECO:0000256" key="3">
    <source>
        <dbReference type="ARBA" id="ARBA00022771"/>
    </source>
</evidence>
<dbReference type="PANTHER" id="PTHR46481:SF4">
    <property type="entry name" value="ZINC FINGER BED DOMAIN-CONTAINING PROTEIN 4"/>
    <property type="match status" value="1"/>
</dbReference>
<dbReference type="SMART" id="SM00614">
    <property type="entry name" value="ZnF_BED"/>
    <property type="match status" value="1"/>
</dbReference>
<dbReference type="Pfam" id="PF02892">
    <property type="entry name" value="zf-BED"/>
    <property type="match status" value="1"/>
</dbReference>
<evidence type="ECO:0000256" key="7">
    <source>
        <dbReference type="ARBA" id="ARBA00023163"/>
    </source>
</evidence>
<dbReference type="SUPFAM" id="SSF57667">
    <property type="entry name" value="beta-beta-alpha zinc fingers"/>
    <property type="match status" value="1"/>
</dbReference>
<dbReference type="AlphaFoldDB" id="A0A3Q2CX90"/>
<keyword evidence="2" id="KW-0479">Metal-binding</keyword>
<dbReference type="InterPro" id="IPR012337">
    <property type="entry name" value="RNaseH-like_sf"/>
</dbReference>
<dbReference type="InterPro" id="IPR008906">
    <property type="entry name" value="HATC_C_dom"/>
</dbReference>
<accession>A0A3Q2CX90</accession>
<evidence type="ECO:0000256" key="8">
    <source>
        <dbReference type="ARBA" id="ARBA00023242"/>
    </source>
</evidence>
<evidence type="ECO:0000256" key="5">
    <source>
        <dbReference type="ARBA" id="ARBA00023015"/>
    </source>
</evidence>
<keyword evidence="5" id="KW-0805">Transcription regulation</keyword>
<dbReference type="Pfam" id="PF05699">
    <property type="entry name" value="Dimer_Tnp_hAT"/>
    <property type="match status" value="1"/>
</dbReference>
<dbReference type="GO" id="GO:0008270">
    <property type="term" value="F:zinc ion binding"/>
    <property type="evidence" value="ECO:0007669"/>
    <property type="project" value="UniProtKB-KW"/>
</dbReference>
<dbReference type="GO" id="GO:0046983">
    <property type="term" value="F:protein dimerization activity"/>
    <property type="evidence" value="ECO:0007669"/>
    <property type="project" value="InterPro"/>
</dbReference>
<dbReference type="GO" id="GO:0003677">
    <property type="term" value="F:DNA binding"/>
    <property type="evidence" value="ECO:0007669"/>
    <property type="project" value="UniProtKB-KW"/>
</dbReference>
<proteinExistence type="predicted"/>
<dbReference type="Ensembl" id="ENSCVAT00000017202.1">
    <property type="protein sequence ID" value="ENSCVAP00000010498.1"/>
    <property type="gene ID" value="ENSCVAG00000012638.1"/>
</dbReference>